<evidence type="ECO:0000259" key="1">
    <source>
        <dbReference type="Pfam" id="PF00078"/>
    </source>
</evidence>
<feature type="domain" description="Reverse transcriptase" evidence="1">
    <location>
        <begin position="491"/>
        <end position="591"/>
    </location>
</feature>
<keyword evidence="3" id="KW-0808">Transferase</keyword>
<dbReference type="InterPro" id="IPR044730">
    <property type="entry name" value="RNase_H-like_dom_plant"/>
</dbReference>
<dbReference type="InterPro" id="IPR012337">
    <property type="entry name" value="RNaseH-like_sf"/>
</dbReference>
<proteinExistence type="predicted"/>
<dbReference type="EMBL" id="AWWV01007465">
    <property type="protein sequence ID" value="OMO96348.1"/>
    <property type="molecule type" value="Genomic_DNA"/>
</dbReference>
<accession>A0A1R3JN97</accession>
<dbReference type="CDD" id="cd06222">
    <property type="entry name" value="RNase_H_like"/>
    <property type="match status" value="1"/>
</dbReference>
<dbReference type="AlphaFoldDB" id="A0A1R3JN97"/>
<protein>
    <submittedName>
        <fullName evidence="3">Reverse transcriptase</fullName>
    </submittedName>
</protein>
<evidence type="ECO:0000313" key="4">
    <source>
        <dbReference type="Proteomes" id="UP000188268"/>
    </source>
</evidence>
<feature type="domain" description="RNase H type-1" evidence="2">
    <location>
        <begin position="936"/>
        <end position="1016"/>
    </location>
</feature>
<evidence type="ECO:0000313" key="3">
    <source>
        <dbReference type="EMBL" id="OMO96348.1"/>
    </source>
</evidence>
<reference evidence="3 4" key="1">
    <citation type="submission" date="2013-09" db="EMBL/GenBank/DDBJ databases">
        <title>Corchorus capsularis genome sequencing.</title>
        <authorList>
            <person name="Alam M."/>
            <person name="Haque M.S."/>
            <person name="Islam M.S."/>
            <person name="Emdad E.M."/>
            <person name="Islam M.M."/>
            <person name="Ahmed B."/>
            <person name="Halim A."/>
            <person name="Hossen Q.M.M."/>
            <person name="Hossain M.Z."/>
            <person name="Ahmed R."/>
            <person name="Khan M.M."/>
            <person name="Islam R."/>
            <person name="Rashid M.M."/>
            <person name="Khan S.A."/>
            <person name="Rahman M.S."/>
            <person name="Alam M."/>
        </authorList>
    </citation>
    <scope>NUCLEOTIDE SEQUENCE [LARGE SCALE GENOMIC DNA]</scope>
    <source>
        <strain evidence="4">cv. CVL-1</strain>
        <tissue evidence="3">Whole seedling</tissue>
    </source>
</reference>
<dbReference type="InterPro" id="IPR036691">
    <property type="entry name" value="Endo/exonu/phosph_ase_sf"/>
</dbReference>
<sequence length="1025" mass="115942">MGFPRSIISAETSGAFSSTITAKLGFDQNTKVVDLEVSFPTPTHLPHLEFWIKSYGQNTEGSPNLETSEGASRMECGSTYDYGSGLHIGKKIKLRADVNEAISYWGPGEEYFNMMNETIEGAPFVVGAGEGASHQGIRKFKRLGHNLIRLSSDVKVPHTDPNEGRKRSRDGFIAAAARQIGEDYISLGADQYEAGGDGLNGYNGAVQGRYFSDQSEMPWLCSGDFNEILSNEDKIGGAIRPQRQMDAFREVLDNLQLKELPIKGPRLTWSRKLGGEIQFAKLDHCFIIDRWLDKFVFSYVDHLCTSVSDHLPLLIHCLDRPNISNSFCKRFRFEDIWALHENFNSVLCSARNMNVNLDIKNCISNCSEVLSSWDQRVFGSVKYNIRQKRKELDRLYREVQYGANPQSLHECMDSLNELYDKEEVMWRQRAKISWLRESDRNSKTFHNAATVRRIQNYIGSIKDENGDNVEDAAGIERVICDYFKAIFTSSNPPNFDPSRGIRQGDPLSPYLFLFCMEGFSSLIQHTERSKVVQGVSIVRASPRVSHLLFADDSLLFLRASLEECEALLDILTKFEKASGQKINIDKSAVLFSSNTPDCILDSIMRRIGVQKILARDKYLGAPIMIGRNKKIELQMLKDRLWKRIQGWQGRLFSITGKVVMIQVVAQAIPTYLMSCFKFPKTFVQELNSIIAKFWWGSTDSRRRIHWKTWASLCVSKLDGGLGFRDFEAFNLALLAKQCLRLIRDENSLCSRIFKGKYYQGSSFMRATLGSNPSFVWRSLLAGREVLRSGCHWKIEDGQSVDIWRDKWLNSPPEFRPQPRPGTICVSNPVSTLFNENGQWEIDLSALSAIKCGRYLVQGCWPVCQHGEMKMIFGQHVYRRNKAFHDKVVAVPTSIARSVARLVLEVEQSNVRSRQLSDRVISSQGWTPPYAGSFKVNTDASFDSFRLEAGLGAVVWNEHGQVVVCSTAQISKVPNVLFAEIYAIRFGLLLAYWHGIMDCSLESDSVLAISEINKREPSLWIGGGGF</sequence>
<dbReference type="Proteomes" id="UP000188268">
    <property type="component" value="Unassembled WGS sequence"/>
</dbReference>
<dbReference type="Pfam" id="PF13456">
    <property type="entry name" value="RVT_3"/>
    <property type="match status" value="1"/>
</dbReference>
<dbReference type="PANTHER" id="PTHR33116">
    <property type="entry name" value="REVERSE TRANSCRIPTASE ZINC-BINDING DOMAIN-CONTAINING PROTEIN-RELATED-RELATED"/>
    <property type="match status" value="1"/>
</dbReference>
<dbReference type="Gramene" id="OMO96348">
    <property type="protein sequence ID" value="OMO96348"/>
    <property type="gene ID" value="CCACVL1_04986"/>
</dbReference>
<keyword evidence="4" id="KW-1185">Reference proteome</keyword>
<dbReference type="GO" id="GO:0003964">
    <property type="term" value="F:RNA-directed DNA polymerase activity"/>
    <property type="evidence" value="ECO:0007669"/>
    <property type="project" value="UniProtKB-KW"/>
</dbReference>
<dbReference type="InterPro" id="IPR000477">
    <property type="entry name" value="RT_dom"/>
</dbReference>
<keyword evidence="3" id="KW-0548">Nucleotidyltransferase</keyword>
<dbReference type="GO" id="GO:0003676">
    <property type="term" value="F:nucleic acid binding"/>
    <property type="evidence" value="ECO:0007669"/>
    <property type="project" value="InterPro"/>
</dbReference>
<comment type="caution">
    <text evidence="3">The sequence shown here is derived from an EMBL/GenBank/DDBJ whole genome shotgun (WGS) entry which is preliminary data.</text>
</comment>
<organism evidence="3 4">
    <name type="scientific">Corchorus capsularis</name>
    <name type="common">Jute</name>
    <dbReference type="NCBI Taxonomy" id="210143"/>
    <lineage>
        <taxon>Eukaryota</taxon>
        <taxon>Viridiplantae</taxon>
        <taxon>Streptophyta</taxon>
        <taxon>Embryophyta</taxon>
        <taxon>Tracheophyta</taxon>
        <taxon>Spermatophyta</taxon>
        <taxon>Magnoliopsida</taxon>
        <taxon>eudicotyledons</taxon>
        <taxon>Gunneridae</taxon>
        <taxon>Pentapetalae</taxon>
        <taxon>rosids</taxon>
        <taxon>malvids</taxon>
        <taxon>Malvales</taxon>
        <taxon>Malvaceae</taxon>
        <taxon>Grewioideae</taxon>
        <taxon>Apeibeae</taxon>
        <taxon>Corchorus</taxon>
    </lineage>
</organism>
<keyword evidence="3" id="KW-0695">RNA-directed DNA polymerase</keyword>
<name>A0A1R3JN97_COCAP</name>
<dbReference type="STRING" id="210143.A0A1R3JN97"/>
<dbReference type="SUPFAM" id="SSF56219">
    <property type="entry name" value="DNase I-like"/>
    <property type="match status" value="1"/>
</dbReference>
<evidence type="ECO:0000259" key="2">
    <source>
        <dbReference type="Pfam" id="PF13456"/>
    </source>
</evidence>
<dbReference type="OrthoDB" id="1936608at2759"/>
<dbReference type="InterPro" id="IPR002156">
    <property type="entry name" value="RNaseH_domain"/>
</dbReference>
<dbReference type="InterPro" id="IPR036397">
    <property type="entry name" value="RNaseH_sf"/>
</dbReference>
<dbReference type="SUPFAM" id="SSF53098">
    <property type="entry name" value="Ribonuclease H-like"/>
    <property type="match status" value="1"/>
</dbReference>
<dbReference type="Pfam" id="PF00078">
    <property type="entry name" value="RVT_1"/>
    <property type="match status" value="1"/>
</dbReference>
<dbReference type="Gene3D" id="3.30.420.10">
    <property type="entry name" value="Ribonuclease H-like superfamily/Ribonuclease H"/>
    <property type="match status" value="1"/>
</dbReference>
<dbReference type="GO" id="GO:0004523">
    <property type="term" value="F:RNA-DNA hybrid ribonuclease activity"/>
    <property type="evidence" value="ECO:0007669"/>
    <property type="project" value="InterPro"/>
</dbReference>
<dbReference type="PANTHER" id="PTHR33116:SF86">
    <property type="entry name" value="REVERSE TRANSCRIPTASE DOMAIN-CONTAINING PROTEIN"/>
    <property type="match status" value="1"/>
</dbReference>
<gene>
    <name evidence="3" type="ORF">CCACVL1_04986</name>
</gene>
<dbReference type="Gene3D" id="3.60.10.10">
    <property type="entry name" value="Endonuclease/exonuclease/phosphatase"/>
    <property type="match status" value="1"/>
</dbReference>